<dbReference type="EMBL" id="HBHX01007293">
    <property type="protein sequence ID" value="CAE0103373.1"/>
    <property type="molecule type" value="Transcribed_RNA"/>
</dbReference>
<reference evidence="1" key="1">
    <citation type="submission" date="2021-01" db="EMBL/GenBank/DDBJ databases">
        <authorList>
            <person name="Corre E."/>
            <person name="Pelletier E."/>
            <person name="Niang G."/>
            <person name="Scheremetjew M."/>
            <person name="Finn R."/>
            <person name="Kale V."/>
            <person name="Holt S."/>
            <person name="Cochrane G."/>
            <person name="Meng A."/>
            <person name="Brown T."/>
            <person name="Cohen L."/>
        </authorList>
    </citation>
    <scope>NUCLEOTIDE SEQUENCE</scope>
    <source>
        <strain evidence="1">CCMP281</strain>
    </source>
</reference>
<gene>
    <name evidence="1" type="ORF">HERI1096_LOCUS4031</name>
</gene>
<protein>
    <submittedName>
        <fullName evidence="1">Uncharacterized protein</fullName>
    </submittedName>
</protein>
<proteinExistence type="predicted"/>
<evidence type="ECO:0000313" key="1">
    <source>
        <dbReference type="EMBL" id="CAE0103373.1"/>
    </source>
</evidence>
<name>A0A7S3AHA2_9EUKA</name>
<sequence length="279" mass="29383">MLAFPLAASTSFCGSAPLTGLLSARPAVNYVPKMVLFLEEPSSAPPPLARFRRVLELQHRRRQRQQEAAVPASPPTMITTATSSAVDVERVDAETVDAETKLLQRLLPVMLVLLLTVGNLAQIAHVLQQLQFVDVTQRELGNQLGFDLVSDVLAGGEFNGGLSNVVGQAVAEALGGPLLLQGAELFLNAALAKAFGRRLVPLLIVGEAFIDTACELAGQPVGDRLGEALQPTSEALLATVAELGDGVCDGAVPLSLFEGWGWSFMHDCMAVAFAVSGST</sequence>
<dbReference type="AlphaFoldDB" id="A0A7S3AHA2"/>
<accession>A0A7S3AHA2</accession>
<organism evidence="1">
    <name type="scientific">Haptolina ericina</name>
    <dbReference type="NCBI Taxonomy" id="156174"/>
    <lineage>
        <taxon>Eukaryota</taxon>
        <taxon>Haptista</taxon>
        <taxon>Haptophyta</taxon>
        <taxon>Prymnesiophyceae</taxon>
        <taxon>Prymnesiales</taxon>
        <taxon>Prymnesiaceae</taxon>
        <taxon>Haptolina</taxon>
    </lineage>
</organism>